<name>A0A318RXL6_WILLI</name>
<evidence type="ECO:0000313" key="7">
    <source>
        <dbReference type="Proteomes" id="UP000247591"/>
    </source>
</evidence>
<evidence type="ECO:0000313" key="6">
    <source>
        <dbReference type="EMBL" id="PYE18183.1"/>
    </source>
</evidence>
<dbReference type="SMART" id="SM00342">
    <property type="entry name" value="HTH_ARAC"/>
    <property type="match status" value="2"/>
</dbReference>
<feature type="domain" description="HTH araC/xylS-type" evidence="5">
    <location>
        <begin position="183"/>
        <end position="280"/>
    </location>
</feature>
<dbReference type="PANTHER" id="PTHR11019:SF199">
    <property type="entry name" value="HTH-TYPE TRANSCRIPTIONAL REGULATOR NIMR"/>
    <property type="match status" value="1"/>
</dbReference>
<dbReference type="SUPFAM" id="SSF51182">
    <property type="entry name" value="RmlC-like cupins"/>
    <property type="match status" value="1"/>
</dbReference>
<dbReference type="InterPro" id="IPR011051">
    <property type="entry name" value="RmlC_Cupin_sf"/>
</dbReference>
<evidence type="ECO:0000259" key="5">
    <source>
        <dbReference type="PROSITE" id="PS01124"/>
    </source>
</evidence>
<evidence type="ECO:0000256" key="4">
    <source>
        <dbReference type="SAM" id="MobiDB-lite"/>
    </source>
</evidence>
<protein>
    <submittedName>
        <fullName evidence="6">AraC-like DNA-binding protein</fullName>
    </submittedName>
</protein>
<keyword evidence="3" id="KW-0804">Transcription</keyword>
<dbReference type="InterPro" id="IPR018060">
    <property type="entry name" value="HTH_AraC"/>
</dbReference>
<dbReference type="SUPFAM" id="SSF46689">
    <property type="entry name" value="Homeodomain-like"/>
    <property type="match status" value="3"/>
</dbReference>
<gene>
    <name evidence="6" type="ORF">DFR67_105328</name>
</gene>
<dbReference type="InterPro" id="IPR018062">
    <property type="entry name" value="HTH_AraC-typ_CS"/>
</dbReference>
<proteinExistence type="predicted"/>
<organism evidence="6 7">
    <name type="scientific">Williamsia limnetica</name>
    <dbReference type="NCBI Taxonomy" id="882452"/>
    <lineage>
        <taxon>Bacteria</taxon>
        <taxon>Bacillati</taxon>
        <taxon>Actinomycetota</taxon>
        <taxon>Actinomycetes</taxon>
        <taxon>Mycobacteriales</taxon>
        <taxon>Nocardiaceae</taxon>
        <taxon>Williamsia</taxon>
    </lineage>
</organism>
<evidence type="ECO:0000256" key="2">
    <source>
        <dbReference type="ARBA" id="ARBA00023125"/>
    </source>
</evidence>
<dbReference type="InterPro" id="IPR009057">
    <property type="entry name" value="Homeodomain-like_sf"/>
</dbReference>
<keyword evidence="7" id="KW-1185">Reference proteome</keyword>
<dbReference type="AlphaFoldDB" id="A0A318RXL6"/>
<dbReference type="Gene3D" id="1.10.10.60">
    <property type="entry name" value="Homeodomain-like"/>
    <property type="match status" value="3"/>
</dbReference>
<dbReference type="GO" id="GO:0043565">
    <property type="term" value="F:sequence-specific DNA binding"/>
    <property type="evidence" value="ECO:0007669"/>
    <property type="project" value="InterPro"/>
</dbReference>
<dbReference type="Pfam" id="PF12833">
    <property type="entry name" value="HTH_18"/>
    <property type="match status" value="2"/>
</dbReference>
<dbReference type="PROSITE" id="PS01124">
    <property type="entry name" value="HTH_ARAC_FAMILY_2"/>
    <property type="match status" value="2"/>
</dbReference>
<dbReference type="PANTHER" id="PTHR11019">
    <property type="entry name" value="HTH-TYPE TRANSCRIPTIONAL REGULATOR NIMR"/>
    <property type="match status" value="1"/>
</dbReference>
<accession>A0A318RXL6</accession>
<keyword evidence="2 6" id="KW-0238">DNA-binding</keyword>
<evidence type="ECO:0000256" key="3">
    <source>
        <dbReference type="ARBA" id="ARBA00023163"/>
    </source>
</evidence>
<dbReference type="GO" id="GO:0003700">
    <property type="term" value="F:DNA-binding transcription factor activity"/>
    <property type="evidence" value="ECO:0007669"/>
    <property type="project" value="InterPro"/>
</dbReference>
<feature type="region of interest" description="Disordered" evidence="4">
    <location>
        <begin position="161"/>
        <end position="181"/>
    </location>
</feature>
<comment type="caution">
    <text evidence="6">The sequence shown here is derived from an EMBL/GenBank/DDBJ whole genome shotgun (WGS) entry which is preliminary data.</text>
</comment>
<sequence>MCIKVSQGFPTKGRVSFHVLMVQSWRDDNIANVLTTAPPPIPASVKVASWAARDHLLMWVHTGSAYVRLPGADLRRVEAGTGIWIPPGPDHSMWTDPGSVALPISVPADAVRSPPTDVTHFTVGGNWSEWLIAQYAQAASTGSLSASGDVIEVLARNSPATMLGSDPSEPGRYPPVPRSGGARSVARQLMHDPALSHTVDEWAHLVSYSPSTLRRQFWRQTGMTFSQWRLQCRMAAASELLVDGHDVAHVAARTGFASRSGLTRAFREQYQLTPRDFAVRERGLTRAGPRVSADPSLSPLPAGDLVGGRRASHGQSQSENNRMTWLFRVGTGTTRGTGPAARTGDALWQPAGAPLEPHLPKGSIAVPLSTLCTECIQLPGPLRTHFSPAWEAYLLYCSVSTHTLLLPDTRAQFSRLARPQHQHVLDAFEDQLEADRTMDVPFPKDGRARRVALSFLEDIGTAGDTGSADISPAIHAAFRLETGMTYRRWQQASRMKLARELLTDGSKVSSVACRVGYSQLSNFSRTFSAFHGISPREYQEIELGLTAVEAR</sequence>
<dbReference type="EMBL" id="QJSP01000005">
    <property type="protein sequence ID" value="PYE18183.1"/>
    <property type="molecule type" value="Genomic_DNA"/>
</dbReference>
<keyword evidence="1" id="KW-0805">Transcription regulation</keyword>
<feature type="region of interest" description="Disordered" evidence="4">
    <location>
        <begin position="286"/>
        <end position="318"/>
    </location>
</feature>
<dbReference type="Proteomes" id="UP000247591">
    <property type="component" value="Unassembled WGS sequence"/>
</dbReference>
<reference evidence="6 7" key="1">
    <citation type="submission" date="2018-06" db="EMBL/GenBank/DDBJ databases">
        <title>Genomic Encyclopedia of Type Strains, Phase IV (KMG-IV): sequencing the most valuable type-strain genomes for metagenomic binning, comparative biology and taxonomic classification.</title>
        <authorList>
            <person name="Goeker M."/>
        </authorList>
    </citation>
    <scope>NUCLEOTIDE SEQUENCE [LARGE SCALE GENOMIC DNA]</scope>
    <source>
        <strain evidence="6 7">DSM 45521</strain>
    </source>
</reference>
<dbReference type="PROSITE" id="PS00041">
    <property type="entry name" value="HTH_ARAC_FAMILY_1"/>
    <property type="match status" value="1"/>
</dbReference>
<feature type="domain" description="HTH araC/xylS-type" evidence="5">
    <location>
        <begin position="474"/>
        <end position="541"/>
    </location>
</feature>
<evidence type="ECO:0000256" key="1">
    <source>
        <dbReference type="ARBA" id="ARBA00023015"/>
    </source>
</evidence>